<dbReference type="InterPro" id="IPR046341">
    <property type="entry name" value="SET_dom_sf"/>
</dbReference>
<dbReference type="SUPFAM" id="SSF82199">
    <property type="entry name" value="SET domain"/>
    <property type="match status" value="1"/>
</dbReference>
<dbReference type="Gene3D" id="2.170.270.10">
    <property type="entry name" value="SET domain"/>
    <property type="match status" value="1"/>
</dbReference>
<name>A0A4V1IUD2_9FUNG</name>
<dbReference type="AlphaFoldDB" id="A0A4V1IUD2"/>
<sequence>MPADRNVAELLKLLAVRRKYDSKGCRLEESFTKGAVHGLPRRQPSFHGAKGFTKRDVSKYGGFTCEGLEQRWCRLSGADLQHVISDEKAKIREASSQKTVGSKNGVKRLCEGGPNSRLKASGRFPSNQKIEEDEAHAVAPLLDREAVPDVQFVCLRRFIVIQVEHCPIRIARVPGASGSFKEHGVFARVAIEQHATIAGLVGRTIAVKPDAVDHLSNISVGECADNLMTGVLRFANHSRSPNVKFKPHGYMIASGRLARSRPYGRTPSRSACLSLETHGTRVTRE</sequence>
<dbReference type="EMBL" id="ML014232">
    <property type="protein sequence ID" value="RKP00149.1"/>
    <property type="molecule type" value="Genomic_DNA"/>
</dbReference>
<dbReference type="Proteomes" id="UP000274922">
    <property type="component" value="Unassembled WGS sequence"/>
</dbReference>
<evidence type="ECO:0008006" key="3">
    <source>
        <dbReference type="Google" id="ProtNLM"/>
    </source>
</evidence>
<gene>
    <name evidence="1" type="ORF">CXG81DRAFT_19844</name>
</gene>
<organism evidence="1 2">
    <name type="scientific">Caulochytrium protostelioides</name>
    <dbReference type="NCBI Taxonomy" id="1555241"/>
    <lineage>
        <taxon>Eukaryota</taxon>
        <taxon>Fungi</taxon>
        <taxon>Fungi incertae sedis</taxon>
        <taxon>Chytridiomycota</taxon>
        <taxon>Chytridiomycota incertae sedis</taxon>
        <taxon>Chytridiomycetes</taxon>
        <taxon>Caulochytriales</taxon>
        <taxon>Caulochytriaceae</taxon>
        <taxon>Caulochytrium</taxon>
    </lineage>
</organism>
<protein>
    <recommendedName>
        <fullName evidence="3">SET domain-containing protein</fullName>
    </recommendedName>
</protein>
<accession>A0A4V1IUD2</accession>
<evidence type="ECO:0000313" key="2">
    <source>
        <dbReference type="Proteomes" id="UP000274922"/>
    </source>
</evidence>
<reference evidence="2" key="1">
    <citation type="journal article" date="2018" name="Nat. Microbiol.">
        <title>Leveraging single-cell genomics to expand the fungal tree of life.</title>
        <authorList>
            <person name="Ahrendt S.R."/>
            <person name="Quandt C.A."/>
            <person name="Ciobanu D."/>
            <person name="Clum A."/>
            <person name="Salamov A."/>
            <person name="Andreopoulos B."/>
            <person name="Cheng J.F."/>
            <person name="Woyke T."/>
            <person name="Pelin A."/>
            <person name="Henrissat B."/>
            <person name="Reynolds N.K."/>
            <person name="Benny G.L."/>
            <person name="Smith M.E."/>
            <person name="James T.Y."/>
            <person name="Grigoriev I.V."/>
        </authorList>
    </citation>
    <scope>NUCLEOTIDE SEQUENCE [LARGE SCALE GENOMIC DNA]</scope>
    <source>
        <strain evidence="2">ATCC 52028</strain>
    </source>
</reference>
<proteinExistence type="predicted"/>
<keyword evidence="2" id="KW-1185">Reference proteome</keyword>
<evidence type="ECO:0000313" key="1">
    <source>
        <dbReference type="EMBL" id="RKP00149.1"/>
    </source>
</evidence>